<sequence>MADLLALQSDIKRDADGYADDFRLQYRHYKAVLSVFSLHPAQQHEGILELVHFIAQVSSCYPKDTADFAPELIKLLDTHYAVLDPALRRGLVKALILLRNKGKLTTTELHPLFFRLFRCQDKGLRQMLFRHIVADIKSANQKQRNERLNRSLQNFLYSCLGNEGEAAAKPALAVLTELWRRHVWRDARTANVIASAAFHESPRIMLAAVKFFLGQDEAADNSDDEGDDEAVKAVNPTKAEIYNASKKGTVSSKKKKMAKLKRVMAQVKKQDRREKRNTDQNFAAIQLLHDPQTFAEKLFVRLQKSSGEKMETRTAMITLISRIMGVHKLILLNFYPFLQRYLQPHQRDVTTLLAALIQACHELVPPDVMSAVLRQLVDAFVHDRARPEVMTLGLKTVRELCARMPLIMTSELLQDLALYKKFRNKEVASAARGLIGLFRELAPGMLDKRDRGRGADVAVAPLSYGASRVASRVEGAELLQEALLRGSVSDEDVDEISEKADDAEEVSQEDEDEVEGGEVEDSPSAASLDQHASENEDEQEASEGLADEDAAEAGRDTDSQPGTEQDDSADEQEAEEEEDGVATEPVLDSKVHGETLASRSEEQTEPEHEQRPESRAAKRHKKRKVQSEDPDSLQSLKRQLTEAKRQASTAAQPEHQDTVTNADSAAAAPPQEFMEYGKILTEEDFERIRKLRHRKMVEAVMKKHGLKSASKRERLLTEAEEEAEEALTEQDARAVIGETRVNPDALTGRHKMRKDKAERMESVLEGRQDRSYGAAAGRRKQKSGGLSNRQKVKQKNLPQGARAQVMKRRLDASRSRGAGFKGRKSRFR</sequence>
<evidence type="ECO:0000256" key="2">
    <source>
        <dbReference type="SAM" id="MobiDB-lite"/>
    </source>
</evidence>
<evidence type="ECO:0000313" key="5">
    <source>
        <dbReference type="Proteomes" id="UP001497392"/>
    </source>
</evidence>
<keyword evidence="5" id="KW-1185">Reference proteome</keyword>
<comment type="function">
    <text evidence="1">Required for 60S pre-ribosomal subunits export to the cytoplasm.</text>
</comment>
<dbReference type="InterPro" id="IPR012977">
    <property type="entry name" value="SDA1_N"/>
</dbReference>
<feature type="region of interest" description="Disordered" evidence="2">
    <location>
        <begin position="703"/>
        <end position="828"/>
    </location>
</feature>
<dbReference type="Pfam" id="PF08158">
    <property type="entry name" value="SDA1_HEAT"/>
    <property type="match status" value="1"/>
</dbReference>
<feature type="compositionally biased region" description="Acidic residues" evidence="2">
    <location>
        <begin position="564"/>
        <end position="581"/>
    </location>
</feature>
<feature type="domain" description="SDA1 N-terminal" evidence="3">
    <location>
        <begin position="53"/>
        <end position="422"/>
    </location>
</feature>
<protein>
    <recommendedName>
        <fullName evidence="1">Protein SDA1</fullName>
    </recommendedName>
</protein>
<evidence type="ECO:0000313" key="4">
    <source>
        <dbReference type="EMBL" id="CAL5218874.1"/>
    </source>
</evidence>
<name>A0ABP1FG47_9CHLO</name>
<proteinExistence type="inferred from homology"/>
<dbReference type="Proteomes" id="UP001497392">
    <property type="component" value="Unassembled WGS sequence"/>
</dbReference>
<feature type="compositionally biased region" description="Basic and acidic residues" evidence="2">
    <location>
        <begin position="755"/>
        <end position="770"/>
    </location>
</feature>
<dbReference type="InterPro" id="IPR016024">
    <property type="entry name" value="ARM-type_fold"/>
</dbReference>
<organism evidence="4 5">
    <name type="scientific">Coccomyxa viridis</name>
    <dbReference type="NCBI Taxonomy" id="1274662"/>
    <lineage>
        <taxon>Eukaryota</taxon>
        <taxon>Viridiplantae</taxon>
        <taxon>Chlorophyta</taxon>
        <taxon>core chlorophytes</taxon>
        <taxon>Trebouxiophyceae</taxon>
        <taxon>Trebouxiophyceae incertae sedis</taxon>
        <taxon>Coccomyxaceae</taxon>
        <taxon>Coccomyxa</taxon>
    </lineage>
</organism>
<comment type="subcellular location">
    <subcellularLocation>
        <location evidence="1">Nucleus</location>
        <location evidence="1">Nucleolus</location>
    </subcellularLocation>
</comment>
<keyword evidence="1" id="KW-0690">Ribosome biogenesis</keyword>
<evidence type="ECO:0000256" key="1">
    <source>
        <dbReference type="RuleBase" id="RU365057"/>
    </source>
</evidence>
<dbReference type="EMBL" id="CAXHTA020000001">
    <property type="protein sequence ID" value="CAL5218874.1"/>
    <property type="molecule type" value="Genomic_DNA"/>
</dbReference>
<keyword evidence="1" id="KW-0653">Protein transport</keyword>
<evidence type="ECO:0000259" key="3">
    <source>
        <dbReference type="Pfam" id="PF08158"/>
    </source>
</evidence>
<keyword evidence="1" id="KW-0539">Nucleus</keyword>
<accession>A0ABP1FG47</accession>
<dbReference type="SUPFAM" id="SSF48371">
    <property type="entry name" value="ARM repeat"/>
    <property type="match status" value="1"/>
</dbReference>
<feature type="compositionally biased region" description="Acidic residues" evidence="2">
    <location>
        <begin position="718"/>
        <end position="728"/>
    </location>
</feature>
<dbReference type="PANTHER" id="PTHR12730">
    <property type="entry name" value="HSDA/SDA1-RELATED"/>
    <property type="match status" value="1"/>
</dbReference>
<feature type="compositionally biased region" description="Acidic residues" evidence="2">
    <location>
        <begin position="535"/>
        <end position="551"/>
    </location>
</feature>
<dbReference type="PANTHER" id="PTHR12730:SF0">
    <property type="entry name" value="PROTEIN SDA1 HOMOLOG"/>
    <property type="match status" value="1"/>
</dbReference>
<comment type="caution">
    <text evidence="4">The sequence shown here is derived from an EMBL/GenBank/DDBJ whole genome shotgun (WGS) entry which is preliminary data.</text>
</comment>
<comment type="similarity">
    <text evidence="1">Belongs to the SDA1 family.</text>
</comment>
<dbReference type="InterPro" id="IPR027312">
    <property type="entry name" value="Sda1"/>
</dbReference>
<keyword evidence="1" id="KW-0813">Transport</keyword>
<feature type="compositionally biased region" description="Acidic residues" evidence="2">
    <location>
        <begin position="489"/>
        <end position="521"/>
    </location>
</feature>
<reference evidence="4 5" key="1">
    <citation type="submission" date="2024-06" db="EMBL/GenBank/DDBJ databases">
        <authorList>
            <person name="Kraege A."/>
            <person name="Thomma B."/>
        </authorList>
    </citation>
    <scope>NUCLEOTIDE SEQUENCE [LARGE SCALE GENOMIC DNA]</scope>
</reference>
<feature type="region of interest" description="Disordered" evidence="2">
    <location>
        <begin position="488"/>
        <end position="673"/>
    </location>
</feature>
<feature type="compositionally biased region" description="Basic and acidic residues" evidence="2">
    <location>
        <begin position="587"/>
        <end position="616"/>
    </location>
</feature>
<gene>
    <name evidence="4" type="primary">g609</name>
    <name evidence="4" type="ORF">VP750_LOCUS533</name>
</gene>